<accession>A0A9P6ANF5</accession>
<keyword evidence="2" id="KW-1185">Reference proteome</keyword>
<gene>
    <name evidence="1" type="ORF">BS47DRAFT_1365528</name>
</gene>
<proteinExistence type="predicted"/>
<evidence type="ECO:0000313" key="2">
    <source>
        <dbReference type="Proteomes" id="UP000886523"/>
    </source>
</evidence>
<dbReference type="OrthoDB" id="3241084at2759"/>
<evidence type="ECO:0000313" key="1">
    <source>
        <dbReference type="EMBL" id="KAF9509074.1"/>
    </source>
</evidence>
<dbReference type="EMBL" id="MU129044">
    <property type="protein sequence ID" value="KAF9509074.1"/>
    <property type="molecule type" value="Genomic_DNA"/>
</dbReference>
<dbReference type="AlphaFoldDB" id="A0A9P6ANF5"/>
<comment type="caution">
    <text evidence="1">The sequence shown here is derived from an EMBL/GenBank/DDBJ whole genome shotgun (WGS) entry which is preliminary data.</text>
</comment>
<dbReference type="SUPFAM" id="SSF53098">
    <property type="entry name" value="Ribonuclease H-like"/>
    <property type="match status" value="1"/>
</dbReference>
<organism evidence="1 2">
    <name type="scientific">Hydnum rufescens UP504</name>
    <dbReference type="NCBI Taxonomy" id="1448309"/>
    <lineage>
        <taxon>Eukaryota</taxon>
        <taxon>Fungi</taxon>
        <taxon>Dikarya</taxon>
        <taxon>Basidiomycota</taxon>
        <taxon>Agaricomycotina</taxon>
        <taxon>Agaricomycetes</taxon>
        <taxon>Cantharellales</taxon>
        <taxon>Hydnaceae</taxon>
        <taxon>Hydnum</taxon>
    </lineage>
</organism>
<protein>
    <submittedName>
        <fullName evidence="1">Uncharacterized protein</fullName>
    </submittedName>
</protein>
<reference evidence="1" key="1">
    <citation type="journal article" date="2020" name="Nat. Commun.">
        <title>Large-scale genome sequencing of mycorrhizal fungi provides insights into the early evolution of symbiotic traits.</title>
        <authorList>
            <person name="Miyauchi S."/>
            <person name="Kiss E."/>
            <person name="Kuo A."/>
            <person name="Drula E."/>
            <person name="Kohler A."/>
            <person name="Sanchez-Garcia M."/>
            <person name="Morin E."/>
            <person name="Andreopoulos B."/>
            <person name="Barry K.W."/>
            <person name="Bonito G."/>
            <person name="Buee M."/>
            <person name="Carver A."/>
            <person name="Chen C."/>
            <person name="Cichocki N."/>
            <person name="Clum A."/>
            <person name="Culley D."/>
            <person name="Crous P.W."/>
            <person name="Fauchery L."/>
            <person name="Girlanda M."/>
            <person name="Hayes R.D."/>
            <person name="Keri Z."/>
            <person name="LaButti K."/>
            <person name="Lipzen A."/>
            <person name="Lombard V."/>
            <person name="Magnuson J."/>
            <person name="Maillard F."/>
            <person name="Murat C."/>
            <person name="Nolan M."/>
            <person name="Ohm R.A."/>
            <person name="Pangilinan J."/>
            <person name="Pereira M.F."/>
            <person name="Perotto S."/>
            <person name="Peter M."/>
            <person name="Pfister S."/>
            <person name="Riley R."/>
            <person name="Sitrit Y."/>
            <person name="Stielow J.B."/>
            <person name="Szollosi G."/>
            <person name="Zifcakova L."/>
            <person name="Stursova M."/>
            <person name="Spatafora J.W."/>
            <person name="Tedersoo L."/>
            <person name="Vaario L.M."/>
            <person name="Yamada A."/>
            <person name="Yan M."/>
            <person name="Wang P."/>
            <person name="Xu J."/>
            <person name="Bruns T."/>
            <person name="Baldrian P."/>
            <person name="Vilgalys R."/>
            <person name="Dunand C."/>
            <person name="Henrissat B."/>
            <person name="Grigoriev I.V."/>
            <person name="Hibbett D."/>
            <person name="Nagy L.G."/>
            <person name="Martin F.M."/>
        </authorList>
    </citation>
    <scope>NUCLEOTIDE SEQUENCE</scope>
    <source>
        <strain evidence="1">UP504</strain>
    </source>
</reference>
<dbReference type="Proteomes" id="UP000886523">
    <property type="component" value="Unassembled WGS sequence"/>
</dbReference>
<name>A0A9P6ANF5_9AGAM</name>
<sequence>MSMKHKHCDLQSKNLTKVQWDFVKQIYDILDFPHAVQHLMTSKSTLILRSTIPTFQSLQDQWQEHASMHPDISKYIVEGMTWLDKYHNKAGRTPADVIAMVLNPSIKLYFIQKQFSPMEVEEMIKWIKEHSVMAVATVLSQSACIRLGLIDAKDYFDAEELTKPILTFWQASSVLCEQVFSSSSETMMKRCSHLKPNIMEALQMFKFMLKKEWLNFTKDWKTPVSDMAVNPDNENDTLQDILSVPPLEMDEALEQFVEKEDLI</sequence>
<dbReference type="InterPro" id="IPR012337">
    <property type="entry name" value="RNaseH-like_sf"/>
</dbReference>